<evidence type="ECO:0008006" key="4">
    <source>
        <dbReference type="Google" id="ProtNLM"/>
    </source>
</evidence>
<evidence type="ECO:0000256" key="1">
    <source>
        <dbReference type="SAM" id="SignalP"/>
    </source>
</evidence>
<dbReference type="RefSeq" id="WP_260246292.1">
    <property type="nucleotide sequence ID" value="NZ_CP113117.1"/>
</dbReference>
<dbReference type="EMBL" id="CP113117">
    <property type="protein sequence ID" value="WAD02168.1"/>
    <property type="molecule type" value="Genomic_DNA"/>
</dbReference>
<proteinExistence type="predicted"/>
<dbReference type="AlphaFoldDB" id="A0AB38X697"/>
<dbReference type="PROSITE" id="PS51257">
    <property type="entry name" value="PROKAR_LIPOPROTEIN"/>
    <property type="match status" value="1"/>
</dbReference>
<gene>
    <name evidence="2" type="ORF">ORR04_02925</name>
</gene>
<dbReference type="Proteomes" id="UP001164768">
    <property type="component" value="Chromosome"/>
</dbReference>
<feature type="signal peptide" evidence="1">
    <location>
        <begin position="1"/>
        <end position="22"/>
    </location>
</feature>
<keyword evidence="1" id="KW-0732">Signal</keyword>
<evidence type="ECO:0000313" key="2">
    <source>
        <dbReference type="EMBL" id="WAD02168.1"/>
    </source>
</evidence>
<feature type="chain" id="PRO_5044302177" description="Lipoprotein" evidence="1">
    <location>
        <begin position="23"/>
        <end position="182"/>
    </location>
</feature>
<protein>
    <recommendedName>
        <fullName evidence="4">Lipoprotein</fullName>
    </recommendedName>
</protein>
<sequence>MKLKHSAILAMPFLLLTLTGCSGTKDSSSNSSSSSKFSQDDSYDLPTSGAFTKAVNKAKNMDTLKRTTAEENDADIRYSDIVGSSNRDKYAGKAKIITGTVTGKKSTTAKDNYMYFVPDTANSNHAYWVHTNKKGIRTDDTLMVHGVIVGKVTYTNGNGNRRNGVIIAATAKDIQNNGAVGK</sequence>
<organism evidence="2 3">
    <name type="scientific">Levilactobacillus brevis</name>
    <name type="common">Lactobacillus brevis</name>
    <dbReference type="NCBI Taxonomy" id="1580"/>
    <lineage>
        <taxon>Bacteria</taxon>
        <taxon>Bacillati</taxon>
        <taxon>Bacillota</taxon>
        <taxon>Bacilli</taxon>
        <taxon>Lactobacillales</taxon>
        <taxon>Lactobacillaceae</taxon>
        <taxon>Levilactobacillus</taxon>
    </lineage>
</organism>
<evidence type="ECO:0000313" key="3">
    <source>
        <dbReference type="Proteomes" id="UP001164768"/>
    </source>
</evidence>
<accession>A0AB38X697</accession>
<name>A0AB38X697_LEVBR</name>
<reference evidence="2" key="1">
    <citation type="submission" date="2022-11" db="EMBL/GenBank/DDBJ databases">
        <title>Whole genome sequence of Levilactobacillus brevis SMB091.</title>
        <authorList>
            <person name="Kim J.-M."/>
            <person name="Kim O.-C."/>
            <person name="Choi Y.H."/>
            <person name="Han N.S."/>
            <person name="Hurh B."/>
        </authorList>
    </citation>
    <scope>NUCLEOTIDE SEQUENCE</scope>
    <source>
        <strain evidence="2">SMB091</strain>
    </source>
</reference>